<dbReference type="RefSeq" id="WP_201676010.1">
    <property type="nucleotide sequence ID" value="NZ_JAEQNE010000005.1"/>
</dbReference>
<gene>
    <name evidence="3" type="ORF">JJ685_19540</name>
</gene>
<keyword evidence="3" id="KW-0808">Transferase</keyword>
<dbReference type="EMBL" id="JAEQNE010000005">
    <property type="protein sequence ID" value="MBL0393340.1"/>
    <property type="molecule type" value="Genomic_DNA"/>
</dbReference>
<proteinExistence type="predicted"/>
<accession>A0A936Z492</accession>
<feature type="domain" description="Methyltransferase" evidence="2">
    <location>
        <begin position="30"/>
        <end position="124"/>
    </location>
</feature>
<dbReference type="InterPro" id="IPR029063">
    <property type="entry name" value="SAM-dependent_MTases_sf"/>
</dbReference>
<keyword evidence="4" id="KW-1185">Reference proteome</keyword>
<evidence type="ECO:0000256" key="1">
    <source>
        <dbReference type="ARBA" id="ARBA00022691"/>
    </source>
</evidence>
<evidence type="ECO:0000259" key="2">
    <source>
        <dbReference type="Pfam" id="PF13649"/>
    </source>
</evidence>
<keyword evidence="3" id="KW-0489">Methyltransferase</keyword>
<dbReference type="Pfam" id="PF13649">
    <property type="entry name" value="Methyltransf_25"/>
    <property type="match status" value="1"/>
</dbReference>
<dbReference type="InterPro" id="IPR041698">
    <property type="entry name" value="Methyltransf_25"/>
</dbReference>
<dbReference type="Proteomes" id="UP000599109">
    <property type="component" value="Unassembled WGS sequence"/>
</dbReference>
<protein>
    <submittedName>
        <fullName evidence="3">Class I SAM-dependent methyltransferase</fullName>
    </submittedName>
</protein>
<dbReference type="InterPro" id="IPR020596">
    <property type="entry name" value="rRNA_Ade_Mease_Trfase_CS"/>
</dbReference>
<keyword evidence="1" id="KW-0949">S-adenosyl-L-methionine</keyword>
<dbReference type="AlphaFoldDB" id="A0A936Z492"/>
<dbReference type="GO" id="GO:0000179">
    <property type="term" value="F:rRNA (adenine-N6,N6-)-dimethyltransferase activity"/>
    <property type="evidence" value="ECO:0007669"/>
    <property type="project" value="InterPro"/>
</dbReference>
<dbReference type="PANTHER" id="PTHR43591">
    <property type="entry name" value="METHYLTRANSFERASE"/>
    <property type="match status" value="1"/>
</dbReference>
<dbReference type="Gene3D" id="3.40.50.150">
    <property type="entry name" value="Vaccinia Virus protein VP39"/>
    <property type="match status" value="1"/>
</dbReference>
<comment type="caution">
    <text evidence="3">The sequence shown here is derived from an EMBL/GenBank/DDBJ whole genome shotgun (WGS) entry which is preliminary data.</text>
</comment>
<reference evidence="3 4" key="1">
    <citation type="journal article" date="2017" name="Int. J. Syst. Evol. Microbiol.">
        <title>Ramlibacter monticola sp. nov., isolated from forest soil.</title>
        <authorList>
            <person name="Chaudhary D.K."/>
            <person name="Kim J."/>
        </authorList>
    </citation>
    <scope>NUCLEOTIDE SEQUENCE [LARGE SCALE GENOMIC DNA]</scope>
    <source>
        <strain evidence="3 4">KACC 19175</strain>
    </source>
</reference>
<name>A0A936Z492_9BURK</name>
<evidence type="ECO:0000313" key="3">
    <source>
        <dbReference type="EMBL" id="MBL0393340.1"/>
    </source>
</evidence>
<evidence type="ECO:0000313" key="4">
    <source>
        <dbReference type="Proteomes" id="UP000599109"/>
    </source>
</evidence>
<sequence>MPDLSATFPLLVEDEFRLLQELVGLSGRDILDVGCGTAAMSARMASEGGARKVIGLEVDERQLEKNRARSWPAGVEFQQCGAEALPFGAASIDGITLFKSLHHVPVAAMDEAFREMQRVLRPGGWLFISEPVYEGPFNDIVRMFHDEGVVRREAIQATGRAVERGLFHHARRVQFMAPVTFSDFEDFRRRLMQPTHSQFAISPALEEAVRGAFEAHQTPGGAHFLRPMRVDLLLKP</sequence>
<dbReference type="SUPFAM" id="SSF53335">
    <property type="entry name" value="S-adenosyl-L-methionine-dependent methyltransferases"/>
    <property type="match status" value="1"/>
</dbReference>
<dbReference type="PROSITE" id="PS01131">
    <property type="entry name" value="RRNA_A_DIMETH"/>
    <property type="match status" value="1"/>
</dbReference>
<dbReference type="CDD" id="cd02440">
    <property type="entry name" value="AdoMet_MTases"/>
    <property type="match status" value="1"/>
</dbReference>
<organism evidence="3 4">
    <name type="scientific">Ramlibacter monticola</name>
    <dbReference type="NCBI Taxonomy" id="1926872"/>
    <lineage>
        <taxon>Bacteria</taxon>
        <taxon>Pseudomonadati</taxon>
        <taxon>Pseudomonadota</taxon>
        <taxon>Betaproteobacteria</taxon>
        <taxon>Burkholderiales</taxon>
        <taxon>Comamonadaceae</taxon>
        <taxon>Ramlibacter</taxon>
    </lineage>
</organism>